<gene>
    <name evidence="3" type="ORF">C3B64_12310</name>
</gene>
<reference evidence="3 4" key="1">
    <citation type="submission" date="2018-01" db="EMBL/GenBank/DDBJ databases">
        <title>Genetic Diversity of Clostridium botulinum in seafood.</title>
        <authorList>
            <person name="Athira V."/>
            <person name="Arun Jyothi P.V."/>
            <person name="Lalitha K.V."/>
            <person name="Joseph T.C."/>
        </authorList>
    </citation>
    <scope>NUCLEOTIDE SEQUENCE [LARGE SCALE GENOMIC DNA]</scope>
    <source>
        <strain evidence="3 4">Mfbjulcb5</strain>
    </source>
</reference>
<keyword evidence="2" id="KW-1133">Transmembrane helix</keyword>
<evidence type="ECO:0000256" key="1">
    <source>
        <dbReference type="SAM" id="Coils"/>
    </source>
</evidence>
<keyword evidence="2" id="KW-0812">Transmembrane</keyword>
<dbReference type="Proteomes" id="UP000238070">
    <property type="component" value="Chromosome"/>
</dbReference>
<feature type="coiled-coil region" evidence="1">
    <location>
        <begin position="153"/>
        <end position="187"/>
    </location>
</feature>
<accession>A0AAU8YWX0</accession>
<evidence type="ECO:0000313" key="3">
    <source>
        <dbReference type="EMBL" id="AVP64993.1"/>
    </source>
</evidence>
<dbReference type="AlphaFoldDB" id="A0AAU8YWX0"/>
<feature type="transmembrane region" description="Helical" evidence="2">
    <location>
        <begin position="64"/>
        <end position="87"/>
    </location>
</feature>
<name>A0AAU8YWX0_CLOBO</name>
<protein>
    <submittedName>
        <fullName evidence="3">Uncharacterized protein</fullName>
    </submittedName>
</protein>
<sequence length="359" mass="40939">MYLTNRDKDILKFIEQYGSITINQCSKIFFNKCKQNYYQARKRLRTLYNSKYIKRYRKDMRSEAVYYLDKKILIGSIILSIVAFIAFPTKSNTKKDVKTSNEITTENKSILSSKDKELLKKHYEDFDPGQMEQFDKIQKKYEKMPSKEKESIKSDYERLLKEQAIQVKKWEDEEKKKAEEAKAAEAKKWNDFVNKNTKELSAGEHTVGTHIDAGAYDVTFNGSGNFNIYSADGSLLTNEIGGNDLGIDKYRIILTQGNKIKISSMSVNMKPIKRSLAPYKETSIYSGYWICGQDITEGRYKAIVESGQGNFVIYGKSGGTKTNEILGGDIGVKEVIINLEDGDIINVAGLKSVRLVPEK</sequence>
<evidence type="ECO:0000313" key="4">
    <source>
        <dbReference type="Proteomes" id="UP000238070"/>
    </source>
</evidence>
<dbReference type="EMBL" id="CP027776">
    <property type="protein sequence ID" value="AVP64993.1"/>
    <property type="molecule type" value="Genomic_DNA"/>
</dbReference>
<keyword evidence="1" id="KW-0175">Coiled coil</keyword>
<organism evidence="3 4">
    <name type="scientific">Clostridium botulinum</name>
    <dbReference type="NCBI Taxonomy" id="1491"/>
    <lineage>
        <taxon>Bacteria</taxon>
        <taxon>Bacillati</taxon>
        <taxon>Bacillota</taxon>
        <taxon>Clostridia</taxon>
        <taxon>Eubacteriales</taxon>
        <taxon>Clostridiaceae</taxon>
        <taxon>Clostridium</taxon>
    </lineage>
</organism>
<evidence type="ECO:0000256" key="2">
    <source>
        <dbReference type="SAM" id="Phobius"/>
    </source>
</evidence>
<proteinExistence type="predicted"/>
<keyword evidence="2" id="KW-0472">Membrane</keyword>